<sequence length="306" mass="34913">MISNRISLEKIYDPLSTPVPENLERPMSACIFTNSDQKPHHRSQNSERRYTQNAENLEEILSESFLSSSSQREDLFQIKAGKLLDYKENAPVPPQHYRRGSHQRKRSICTVEEISAEQLIQEVSLQSRIKDFNISTRNTSKAPSEEGGSNAGSRNQSPKCHIRHASDADSVIYIGFGDDLTNSKIFGNQKEARKSNKCEMGEETWINKSAEKALKNDEKQINSIRNSRQSYERNPLPVLGNMPSSVYCDFCKMYVHTKIEFLSKKVPGRVLKIFSSFFACCQIPVWLSKLRVHRCPHCALVLAKSR</sequence>
<dbReference type="Pfam" id="PF10601">
    <property type="entry name" value="zf-LITAF-like"/>
    <property type="match status" value="1"/>
</dbReference>
<evidence type="ECO:0000313" key="4">
    <source>
        <dbReference type="EMBL" id="CAG9334520.1"/>
    </source>
</evidence>
<evidence type="ECO:0000259" key="3">
    <source>
        <dbReference type="PROSITE" id="PS51837"/>
    </source>
</evidence>
<comment type="caution">
    <text evidence="4">The sequence shown here is derived from an EMBL/GenBank/DDBJ whole genome shotgun (WGS) entry which is preliminary data.</text>
</comment>
<accession>A0AAU9K653</accession>
<dbReference type="Proteomes" id="UP001162131">
    <property type="component" value="Unassembled WGS sequence"/>
</dbReference>
<evidence type="ECO:0000256" key="2">
    <source>
        <dbReference type="SAM" id="MobiDB-lite"/>
    </source>
</evidence>
<feature type="coiled-coil region" evidence="1">
    <location>
        <begin position="207"/>
        <end position="234"/>
    </location>
</feature>
<feature type="domain" description="LITAF" evidence="3">
    <location>
        <begin position="228"/>
        <end position="306"/>
    </location>
</feature>
<dbReference type="EMBL" id="CAJZBQ010000058">
    <property type="protein sequence ID" value="CAG9334520.1"/>
    <property type="molecule type" value="Genomic_DNA"/>
</dbReference>
<feature type="region of interest" description="Disordered" evidence="2">
    <location>
        <begin position="134"/>
        <end position="161"/>
    </location>
</feature>
<keyword evidence="5" id="KW-1185">Reference proteome</keyword>
<organism evidence="4 5">
    <name type="scientific">Blepharisma stoltei</name>
    <dbReference type="NCBI Taxonomy" id="1481888"/>
    <lineage>
        <taxon>Eukaryota</taxon>
        <taxon>Sar</taxon>
        <taxon>Alveolata</taxon>
        <taxon>Ciliophora</taxon>
        <taxon>Postciliodesmatophora</taxon>
        <taxon>Heterotrichea</taxon>
        <taxon>Heterotrichida</taxon>
        <taxon>Blepharismidae</taxon>
        <taxon>Blepharisma</taxon>
    </lineage>
</organism>
<evidence type="ECO:0000313" key="5">
    <source>
        <dbReference type="Proteomes" id="UP001162131"/>
    </source>
</evidence>
<name>A0AAU9K653_9CILI</name>
<proteinExistence type="predicted"/>
<evidence type="ECO:0000256" key="1">
    <source>
        <dbReference type="SAM" id="Coils"/>
    </source>
</evidence>
<keyword evidence="1" id="KW-0175">Coiled coil</keyword>
<protein>
    <recommendedName>
        <fullName evidence="3">LITAF domain-containing protein</fullName>
    </recommendedName>
</protein>
<dbReference type="PROSITE" id="PS51837">
    <property type="entry name" value="LITAF"/>
    <property type="match status" value="1"/>
</dbReference>
<dbReference type="InterPro" id="IPR006629">
    <property type="entry name" value="LITAF"/>
</dbReference>
<reference evidence="4" key="1">
    <citation type="submission" date="2021-09" db="EMBL/GenBank/DDBJ databases">
        <authorList>
            <consortium name="AG Swart"/>
            <person name="Singh M."/>
            <person name="Singh A."/>
            <person name="Seah K."/>
            <person name="Emmerich C."/>
        </authorList>
    </citation>
    <scope>NUCLEOTIDE SEQUENCE</scope>
    <source>
        <strain evidence="4">ATCC30299</strain>
    </source>
</reference>
<gene>
    <name evidence="4" type="ORF">BSTOLATCC_MIC61132</name>
</gene>
<dbReference type="AlphaFoldDB" id="A0AAU9K653"/>